<dbReference type="HOGENOM" id="CLU_2110629_0_0_1"/>
<proteinExistence type="predicted"/>
<dbReference type="Proteomes" id="UP000012065">
    <property type="component" value="Unassembled WGS sequence"/>
</dbReference>
<feature type="signal peptide" evidence="1">
    <location>
        <begin position="1"/>
        <end position="16"/>
    </location>
</feature>
<evidence type="ECO:0000256" key="1">
    <source>
        <dbReference type="SAM" id="SignalP"/>
    </source>
</evidence>
<feature type="chain" id="PRO_5004063697" evidence="1">
    <location>
        <begin position="17"/>
        <end position="115"/>
    </location>
</feature>
<organism evidence="2 3">
    <name type="scientific">Thanatephorus cucumeris (strain AG1-IB / isolate 7/3/14)</name>
    <name type="common">Lettuce bottom rot fungus</name>
    <name type="synonym">Rhizoctonia solani</name>
    <dbReference type="NCBI Taxonomy" id="1108050"/>
    <lineage>
        <taxon>Eukaryota</taxon>
        <taxon>Fungi</taxon>
        <taxon>Dikarya</taxon>
        <taxon>Basidiomycota</taxon>
        <taxon>Agaricomycotina</taxon>
        <taxon>Agaricomycetes</taxon>
        <taxon>Cantharellales</taxon>
        <taxon>Ceratobasidiaceae</taxon>
        <taxon>Rhizoctonia</taxon>
        <taxon>Rhizoctonia solani AG-1</taxon>
    </lineage>
</organism>
<evidence type="ECO:0000313" key="2">
    <source>
        <dbReference type="EMBL" id="CCO32055.1"/>
    </source>
</evidence>
<comment type="caution">
    <text evidence="2">The sequence shown here is derived from an EMBL/GenBank/DDBJ whole genome shotgun (WGS) entry which is preliminary data.</text>
</comment>
<sequence>MVRLLSLLLCASAVTARLRNPLQLSADRHLRVGTVQPSTPERTSPQLQKRATISFSNPKAADYLVDGTKIPEVNFDVGPSWVDADLWERKRDEEIVLLVLAYDESGAHGRSRVLD</sequence>
<dbReference type="AlphaFoldDB" id="M5BZI5"/>
<reference evidence="2 3" key="1">
    <citation type="journal article" date="2013" name="J. Biotechnol.">
        <title>Establishment and interpretation of the genome sequence of the phytopathogenic fungus Rhizoctonia solani AG1-IB isolate 7/3/14.</title>
        <authorList>
            <person name="Wibberg D.W."/>
            <person name="Jelonek L.J."/>
            <person name="Rupp O.R."/>
            <person name="Hennig M.H."/>
            <person name="Eikmeyer F.E."/>
            <person name="Goesmann A.G."/>
            <person name="Hartmann A.H."/>
            <person name="Borriss R.B."/>
            <person name="Grosch R.G."/>
            <person name="Puehler A.P."/>
            <person name="Schlueter A.S."/>
        </authorList>
    </citation>
    <scope>NUCLEOTIDE SEQUENCE [LARGE SCALE GENOMIC DNA]</scope>
    <source>
        <strain evidence="3">AG1-IB / isolate 7/3/14</strain>
    </source>
</reference>
<protein>
    <submittedName>
        <fullName evidence="2">Uncharacterized protein</fullName>
    </submittedName>
</protein>
<gene>
    <name evidence="2" type="ORF">BN14_06108</name>
</gene>
<evidence type="ECO:0000313" key="3">
    <source>
        <dbReference type="Proteomes" id="UP000012065"/>
    </source>
</evidence>
<name>M5BZI5_THACB</name>
<accession>M5BZI5</accession>
<keyword evidence="1" id="KW-0732">Signal</keyword>
<dbReference type="EMBL" id="CAOJ01009197">
    <property type="protein sequence ID" value="CCO32055.1"/>
    <property type="molecule type" value="Genomic_DNA"/>
</dbReference>